<reference evidence="2 3" key="1">
    <citation type="submission" date="2017-12" db="EMBL/GenBank/DDBJ databases">
        <title>Gene loss provides genomic basis for host adaptation in cereal stripe rust fungi.</title>
        <authorList>
            <person name="Xia C."/>
        </authorList>
    </citation>
    <scope>NUCLEOTIDE SEQUENCE [LARGE SCALE GENOMIC DNA]</scope>
    <source>
        <strain evidence="2 3">93TX-2</strain>
    </source>
</reference>
<dbReference type="Proteomes" id="UP000238274">
    <property type="component" value="Unassembled WGS sequence"/>
</dbReference>
<reference evidence="3" key="2">
    <citation type="journal article" date="2018" name="BMC Genomics">
        <title>Genomic insights into host adaptation between the wheat stripe rust pathogen (Puccinia striiformis f. sp. tritici) and the barley stripe rust pathogen (Puccinia striiformis f. sp. hordei).</title>
        <authorList>
            <person name="Xia C."/>
            <person name="Wang M."/>
            <person name="Yin C."/>
            <person name="Cornejo O.E."/>
            <person name="Hulbert S.H."/>
            <person name="Chen X."/>
        </authorList>
    </citation>
    <scope>NUCLEOTIDE SEQUENCE [LARGE SCALE GENOMIC DNA]</scope>
    <source>
        <strain evidence="3">93TX-2</strain>
    </source>
</reference>
<accession>A0A2S4WB08</accession>
<dbReference type="VEuPathDB" id="FungiDB:PSHT_05226"/>
<protein>
    <recommendedName>
        <fullName evidence="4">Secreted protein</fullName>
    </recommendedName>
</protein>
<proteinExistence type="predicted"/>
<reference evidence="3" key="3">
    <citation type="journal article" date="2018" name="Mol. Plant Microbe Interact.">
        <title>Genome sequence resources for the wheat stripe rust pathogen (Puccinia striiformis f. sp. tritici) and the barley stripe rust pathogen (Puccinia striiformis f. sp. hordei).</title>
        <authorList>
            <person name="Xia C."/>
            <person name="Wang M."/>
            <person name="Yin C."/>
            <person name="Cornejo O.E."/>
            <person name="Hulbert S.H."/>
            <person name="Chen X."/>
        </authorList>
    </citation>
    <scope>NUCLEOTIDE SEQUENCE [LARGE SCALE GENOMIC DNA]</scope>
    <source>
        <strain evidence="3">93TX-2</strain>
    </source>
</reference>
<organism evidence="2 3">
    <name type="scientific">Puccinia striiformis</name>
    <dbReference type="NCBI Taxonomy" id="27350"/>
    <lineage>
        <taxon>Eukaryota</taxon>
        <taxon>Fungi</taxon>
        <taxon>Dikarya</taxon>
        <taxon>Basidiomycota</taxon>
        <taxon>Pucciniomycotina</taxon>
        <taxon>Pucciniomycetes</taxon>
        <taxon>Pucciniales</taxon>
        <taxon>Pucciniaceae</taxon>
        <taxon>Puccinia</taxon>
    </lineage>
</organism>
<evidence type="ECO:0008006" key="4">
    <source>
        <dbReference type="Google" id="ProtNLM"/>
    </source>
</evidence>
<gene>
    <name evidence="2" type="ORF">PSHT_05226</name>
</gene>
<feature type="signal peptide" evidence="1">
    <location>
        <begin position="1"/>
        <end position="15"/>
    </location>
</feature>
<name>A0A2S4WB08_9BASI</name>
<evidence type="ECO:0000256" key="1">
    <source>
        <dbReference type="SAM" id="SignalP"/>
    </source>
</evidence>
<dbReference type="AlphaFoldDB" id="A0A2S4WB08"/>
<feature type="chain" id="PRO_5015522956" description="Secreted protein" evidence="1">
    <location>
        <begin position="16"/>
        <end position="134"/>
    </location>
</feature>
<evidence type="ECO:0000313" key="2">
    <source>
        <dbReference type="EMBL" id="POW18954.1"/>
    </source>
</evidence>
<sequence>MRYIISLLMISLVLAVELQAKKKHRPGDPIVTYTGEAPCVGISNPKNVATCCYGTYRQGGITHPKTSASVTGLIAPWKQEGSPIPQIRKGSILDYLAAQESRPNPPLNPTKLLFPFPFLLCDLIKLHFSDLPYQ</sequence>
<evidence type="ECO:0000313" key="3">
    <source>
        <dbReference type="Proteomes" id="UP000238274"/>
    </source>
</evidence>
<comment type="caution">
    <text evidence="2">The sequence shown here is derived from an EMBL/GenBank/DDBJ whole genome shotgun (WGS) entry which is preliminary data.</text>
</comment>
<keyword evidence="3" id="KW-1185">Reference proteome</keyword>
<dbReference type="EMBL" id="PKSM01000057">
    <property type="protein sequence ID" value="POW18954.1"/>
    <property type="molecule type" value="Genomic_DNA"/>
</dbReference>
<keyword evidence="1" id="KW-0732">Signal</keyword>
<dbReference type="VEuPathDB" id="FungiDB:PSTT_08172"/>